<sequence length="232" mass="27059">MYPKIYQLRPLFLGGSEKLENRLSNESKVEDLTLIKDIREYRVGDSLKRVHWKLSAKHGELYVKNYDYVSGIQCNMFLDMRRESFYFDNDGTKEELMVDFSVSLLNKMLGEGVKSKIFLCGKEYKKFDIDTKEQFHGFMEFLLTHKSEGEGNFVDFIHGNLNNINRRSYIAIVTPDINGENRNEFIDLKSKGYDINIFYYSQSLGVIEDINTLCEAGVKCYSIRELLKDSPQ</sequence>
<dbReference type="PANTHER" id="PTHR34351:SF2">
    <property type="entry name" value="DUF58 DOMAIN-CONTAINING PROTEIN"/>
    <property type="match status" value="1"/>
</dbReference>
<feature type="domain" description="DUF58" evidence="1">
    <location>
        <begin position="37"/>
        <end position="184"/>
    </location>
</feature>
<dbReference type="AlphaFoldDB" id="A0A644ZJV5"/>
<protein>
    <recommendedName>
        <fullName evidence="1">DUF58 domain-containing protein</fullName>
    </recommendedName>
</protein>
<dbReference type="PANTHER" id="PTHR34351">
    <property type="entry name" value="SLR1927 PROTEIN-RELATED"/>
    <property type="match status" value="1"/>
</dbReference>
<comment type="caution">
    <text evidence="2">The sequence shown here is derived from an EMBL/GenBank/DDBJ whole genome shotgun (WGS) entry which is preliminary data.</text>
</comment>
<name>A0A644ZJV5_9ZZZZ</name>
<accession>A0A644ZJV5</accession>
<evidence type="ECO:0000313" key="2">
    <source>
        <dbReference type="EMBL" id="MPM40608.1"/>
    </source>
</evidence>
<evidence type="ECO:0000259" key="1">
    <source>
        <dbReference type="Pfam" id="PF01882"/>
    </source>
</evidence>
<organism evidence="2">
    <name type="scientific">bioreactor metagenome</name>
    <dbReference type="NCBI Taxonomy" id="1076179"/>
    <lineage>
        <taxon>unclassified sequences</taxon>
        <taxon>metagenomes</taxon>
        <taxon>ecological metagenomes</taxon>
    </lineage>
</organism>
<dbReference type="EMBL" id="VSSQ01009062">
    <property type="protein sequence ID" value="MPM40608.1"/>
    <property type="molecule type" value="Genomic_DNA"/>
</dbReference>
<reference evidence="2" key="1">
    <citation type="submission" date="2019-08" db="EMBL/GenBank/DDBJ databases">
        <authorList>
            <person name="Kucharzyk K."/>
            <person name="Murdoch R.W."/>
            <person name="Higgins S."/>
            <person name="Loffler F."/>
        </authorList>
    </citation>
    <scope>NUCLEOTIDE SEQUENCE</scope>
</reference>
<dbReference type="InterPro" id="IPR002881">
    <property type="entry name" value="DUF58"/>
</dbReference>
<gene>
    <name evidence="2" type="ORF">SDC9_87252</name>
</gene>
<proteinExistence type="predicted"/>
<dbReference type="Pfam" id="PF01882">
    <property type="entry name" value="DUF58"/>
    <property type="match status" value="1"/>
</dbReference>